<evidence type="ECO:0000313" key="2">
    <source>
        <dbReference type="Proteomes" id="UP000002274"/>
    </source>
</evidence>
<accession>A2CDW1</accession>
<gene>
    <name evidence="1" type="ordered locus">P9303_29411</name>
</gene>
<name>A2CDW1_PROM3</name>
<evidence type="ECO:0000313" key="1">
    <source>
        <dbReference type="EMBL" id="ABM79671.1"/>
    </source>
</evidence>
<dbReference type="KEGG" id="pmf:P9303_29411"/>
<dbReference type="AlphaFoldDB" id="A2CDW1"/>
<sequence length="66" mass="8140">MIFGLQLTRPFDAGNLFYWRKVQDYWKERRLKLNISLGVFLLAKMGFFSKELIEIIYTWKFQNFRI</sequence>
<dbReference type="Proteomes" id="UP000002274">
    <property type="component" value="Chromosome"/>
</dbReference>
<dbReference type="EMBL" id="CP000554">
    <property type="protein sequence ID" value="ABM79671.1"/>
    <property type="molecule type" value="Genomic_DNA"/>
</dbReference>
<dbReference type="BioCyc" id="PMAR59922:G1G80-2580-MONOMER"/>
<dbReference type="HOGENOM" id="CLU_2827736_0_0_3"/>
<proteinExistence type="predicted"/>
<protein>
    <submittedName>
        <fullName evidence="1">Uncharacterized protein</fullName>
    </submittedName>
</protein>
<reference evidence="1 2" key="1">
    <citation type="journal article" date="2007" name="PLoS Genet.">
        <title>Patterns and implications of gene gain and loss in the evolution of Prochlorococcus.</title>
        <authorList>
            <person name="Kettler G.C."/>
            <person name="Martiny A.C."/>
            <person name="Huang K."/>
            <person name="Zucker J."/>
            <person name="Coleman M.L."/>
            <person name="Rodrigue S."/>
            <person name="Chen F."/>
            <person name="Lapidus A."/>
            <person name="Ferriera S."/>
            <person name="Johnson J."/>
            <person name="Steglich C."/>
            <person name="Church G.M."/>
            <person name="Richardson P."/>
            <person name="Chisholm S.W."/>
        </authorList>
    </citation>
    <scope>NUCLEOTIDE SEQUENCE [LARGE SCALE GENOMIC DNA]</scope>
    <source>
        <strain evidence="1 2">MIT 9303</strain>
    </source>
</reference>
<organism evidence="1 2">
    <name type="scientific">Prochlorococcus marinus (strain MIT 9303)</name>
    <dbReference type="NCBI Taxonomy" id="59922"/>
    <lineage>
        <taxon>Bacteria</taxon>
        <taxon>Bacillati</taxon>
        <taxon>Cyanobacteriota</taxon>
        <taxon>Cyanophyceae</taxon>
        <taxon>Synechococcales</taxon>
        <taxon>Prochlorococcaceae</taxon>
        <taxon>Prochlorococcus</taxon>
    </lineage>
</organism>